<dbReference type="PROSITE" id="PS50096">
    <property type="entry name" value="IQ"/>
    <property type="match status" value="1"/>
</dbReference>
<keyword evidence="10" id="KW-0539">Nucleus</keyword>
<accession>A0A9J6BUG7</accession>
<dbReference type="Proteomes" id="UP001107558">
    <property type="component" value="Chromosome 3"/>
</dbReference>
<dbReference type="OrthoDB" id="2148418at2759"/>
<dbReference type="PROSITE" id="PS50021">
    <property type="entry name" value="CH"/>
    <property type="match status" value="1"/>
</dbReference>
<keyword evidence="4" id="KW-0597">Phosphoprotein</keyword>
<dbReference type="GO" id="GO:0007051">
    <property type="term" value="P:spindle organization"/>
    <property type="evidence" value="ECO:0007669"/>
    <property type="project" value="TreeGrafter"/>
</dbReference>
<evidence type="ECO:0000256" key="5">
    <source>
        <dbReference type="ARBA" id="ARBA00022618"/>
    </source>
</evidence>
<dbReference type="Pfam" id="PF00612">
    <property type="entry name" value="IQ"/>
    <property type="match status" value="1"/>
</dbReference>
<dbReference type="EMBL" id="JADBJN010000003">
    <property type="protein sequence ID" value="KAG5673532.1"/>
    <property type="molecule type" value="Genomic_DNA"/>
</dbReference>
<dbReference type="SMART" id="SM00015">
    <property type="entry name" value="IQ"/>
    <property type="match status" value="1"/>
</dbReference>
<keyword evidence="5" id="KW-0132">Cell division</keyword>
<evidence type="ECO:0000313" key="13">
    <source>
        <dbReference type="EMBL" id="KAG5673532.1"/>
    </source>
</evidence>
<comment type="caution">
    <text evidence="13">The sequence shown here is derived from an EMBL/GenBank/DDBJ whole genome shotgun (WGS) entry which is preliminary data.</text>
</comment>
<dbReference type="AlphaFoldDB" id="A0A9J6BUG7"/>
<dbReference type="InterPro" id="IPR051185">
    <property type="entry name" value="ASPM"/>
</dbReference>
<protein>
    <recommendedName>
        <fullName evidence="12">Calponin-homology (CH) domain-containing protein</fullName>
    </recommendedName>
</protein>
<keyword evidence="9" id="KW-0175">Coiled coil</keyword>
<dbReference type="GO" id="GO:0051295">
    <property type="term" value="P:establishment of meiotic spindle localization"/>
    <property type="evidence" value="ECO:0007669"/>
    <property type="project" value="TreeGrafter"/>
</dbReference>
<dbReference type="InterPro" id="IPR001715">
    <property type="entry name" value="CH_dom"/>
</dbReference>
<evidence type="ECO:0000256" key="10">
    <source>
        <dbReference type="ARBA" id="ARBA00023242"/>
    </source>
</evidence>
<dbReference type="SUPFAM" id="SSF47576">
    <property type="entry name" value="Calponin-homology domain, CH-domain"/>
    <property type="match status" value="1"/>
</dbReference>
<evidence type="ECO:0000256" key="1">
    <source>
        <dbReference type="ARBA" id="ARBA00004123"/>
    </source>
</evidence>
<dbReference type="GO" id="GO:0005737">
    <property type="term" value="C:cytoplasm"/>
    <property type="evidence" value="ECO:0007669"/>
    <property type="project" value="UniProtKB-SubCell"/>
</dbReference>
<gene>
    <name evidence="13" type="ORF">PVAND_003573</name>
</gene>
<dbReference type="Pfam" id="PF00307">
    <property type="entry name" value="CH"/>
    <property type="match status" value="1"/>
</dbReference>
<keyword evidence="3" id="KW-0963">Cytoplasm</keyword>
<dbReference type="GO" id="GO:0000278">
    <property type="term" value="P:mitotic cell cycle"/>
    <property type="evidence" value="ECO:0007669"/>
    <property type="project" value="TreeGrafter"/>
</dbReference>
<dbReference type="FunFam" id="1.10.418.10:FF:000051">
    <property type="entry name" value="Abnormal spindle-like microcephaly-associated protein homolog"/>
    <property type="match status" value="1"/>
</dbReference>
<sequence length="1116" mass="128513">MSAFECNVTPTRIRNARKRNEDREPTIVDLRPFTGKCIVTFEDIPLTKIARRIVTVLNPFTETLKVTIVKKPKPEFNVSFEWTSHEIASEGSANLEVLWSPLKVVSCREVIEISDQFGNKKTVALILKSCELKKTIMRKTGGTDFNKKLKLKAPVTNVAMNRPKTVPISNSNCDEFSENYTAQGILPISMSPKRKILTINTTKSPLRNATNIQNNEDDSSLSKNQTPINTNALAIFDNIKFTPLTETKPKCESKLEYLTSLPTPIMSKRDDITLPKDILGRKNILQEMITPELITQQITEITRNEIYRPSKLDLEQEVQQIEDREHQTYIKLPSSEEINEIELVLTSNKNAIISKSQSLSTPPHQTELQKTFHVNKSLSFNENIVSDTFDCNRRLLSESMQNVESPAILEKEKLKKCIQGSMPNLNEICESNFEHNRYFNHQQSQPHIEMRAQNLSIESIVSNTDFKEIETCAQSSRLNLNEIGRPRKSSSPINPEMVILESPFKTQNNSQQYKKSKKSPTKFYLSPTIQRIREEEQEPLSPTAAKKLLTFSPPKSKISEINDIYRRETFVISKKGESRVTTWKQQQNQHMFAIPKVPRESIFRTTIASTISQSLTSLSSSITSIASTSSMPVTSGRLYNENFINAYSQKDPFSASTTEDPFLSSSMYLDEHTLDGIEKSFKKWLNALVTIPPDLETDRNEKIDVAKIFNEVQNKEISLPPTKETVCSQYYTARLDQLRSAAIRFFHSDIISKPLNKLSVIINEKKLLEVHSARSIHLDLVLQRSLLELLLCFNPLWLRIGLEVVFNVQLNLSSNQDIFGMCRFICTHMFRSQYLQQKYSKYHQQQELLDKLKKHTAKNFLFLIFFLDRAKETRLIKQNPCLFIKAAPYKETTEILKKFASLVLANYGDIIRMMKRIDYVLTHKQTVIDEFDFAFKNLAVDLRDGVRLTKVMEVILLRDDLVNKVRVPAISRLQKVHNVELAMKALESAEYKIIGNITSKDIADGHREKTLSLLWQIIYKFRAPRFNAAAKIIQKFWRNKWLKIVIEKRIKLKAEQKLNNAAIVIQKNFRGWKSRKLVKEYRERVIKAVVTSKVCFNLSRTKEGKSFDEPRKNAIH</sequence>
<evidence type="ECO:0000256" key="2">
    <source>
        <dbReference type="ARBA" id="ARBA00004496"/>
    </source>
</evidence>
<dbReference type="Gene3D" id="1.20.5.190">
    <property type="match status" value="1"/>
</dbReference>
<keyword evidence="7" id="KW-0498">Mitosis</keyword>
<dbReference type="SMART" id="SM00033">
    <property type="entry name" value="CH"/>
    <property type="match status" value="1"/>
</dbReference>
<name>A0A9J6BUG7_POLVA</name>
<dbReference type="InterPro" id="IPR031549">
    <property type="entry name" value="ASH"/>
</dbReference>
<dbReference type="GO" id="GO:0005516">
    <property type="term" value="F:calmodulin binding"/>
    <property type="evidence" value="ECO:0007669"/>
    <property type="project" value="UniProtKB-KW"/>
</dbReference>
<evidence type="ECO:0000256" key="4">
    <source>
        <dbReference type="ARBA" id="ARBA00022553"/>
    </source>
</evidence>
<dbReference type="CDD" id="cd21223">
    <property type="entry name" value="CH_ASPM_rpt1"/>
    <property type="match status" value="1"/>
</dbReference>
<keyword evidence="8" id="KW-0112">Calmodulin-binding</keyword>
<keyword evidence="6" id="KW-0677">Repeat</keyword>
<dbReference type="CDD" id="cd23767">
    <property type="entry name" value="IQCD"/>
    <property type="match status" value="1"/>
</dbReference>
<evidence type="ECO:0000256" key="3">
    <source>
        <dbReference type="ARBA" id="ARBA00022490"/>
    </source>
</evidence>
<comment type="subcellular location">
    <subcellularLocation>
        <location evidence="2">Cytoplasm</location>
    </subcellularLocation>
    <subcellularLocation>
        <location evidence="1">Nucleus</location>
    </subcellularLocation>
</comment>
<feature type="domain" description="Calponin-homology (CH)" evidence="12">
    <location>
        <begin position="890"/>
        <end position="1022"/>
    </location>
</feature>
<proteinExistence type="predicted"/>
<dbReference type="PANTHER" id="PTHR22706:SF1">
    <property type="entry name" value="ASSEMBLY FACTOR FOR SPINDLE MICROTUBULES"/>
    <property type="match status" value="1"/>
</dbReference>
<organism evidence="13 14">
    <name type="scientific">Polypedilum vanderplanki</name>
    <name type="common">Sleeping chironomid midge</name>
    <dbReference type="NCBI Taxonomy" id="319348"/>
    <lineage>
        <taxon>Eukaryota</taxon>
        <taxon>Metazoa</taxon>
        <taxon>Ecdysozoa</taxon>
        <taxon>Arthropoda</taxon>
        <taxon>Hexapoda</taxon>
        <taxon>Insecta</taxon>
        <taxon>Pterygota</taxon>
        <taxon>Neoptera</taxon>
        <taxon>Endopterygota</taxon>
        <taxon>Diptera</taxon>
        <taxon>Nematocera</taxon>
        <taxon>Chironomoidea</taxon>
        <taxon>Chironomidae</taxon>
        <taxon>Chironominae</taxon>
        <taxon>Polypedilum</taxon>
        <taxon>Polypedilum</taxon>
    </lineage>
</organism>
<evidence type="ECO:0000256" key="8">
    <source>
        <dbReference type="ARBA" id="ARBA00022860"/>
    </source>
</evidence>
<evidence type="ECO:0000256" key="9">
    <source>
        <dbReference type="ARBA" id="ARBA00023054"/>
    </source>
</evidence>
<dbReference type="GO" id="GO:0051301">
    <property type="term" value="P:cell division"/>
    <property type="evidence" value="ECO:0007669"/>
    <property type="project" value="UniProtKB-KW"/>
</dbReference>
<dbReference type="Gene3D" id="1.10.418.10">
    <property type="entry name" value="Calponin-like domain"/>
    <property type="match status" value="1"/>
</dbReference>
<evidence type="ECO:0000313" key="14">
    <source>
        <dbReference type="Proteomes" id="UP001107558"/>
    </source>
</evidence>
<evidence type="ECO:0000256" key="6">
    <source>
        <dbReference type="ARBA" id="ARBA00022737"/>
    </source>
</evidence>
<keyword evidence="14" id="KW-1185">Reference proteome</keyword>
<dbReference type="GO" id="GO:0000922">
    <property type="term" value="C:spindle pole"/>
    <property type="evidence" value="ECO:0007669"/>
    <property type="project" value="TreeGrafter"/>
</dbReference>
<keyword evidence="11" id="KW-0131">Cell cycle</keyword>
<reference evidence="13" key="1">
    <citation type="submission" date="2021-03" db="EMBL/GenBank/DDBJ databases">
        <title>Chromosome level genome of the anhydrobiotic midge Polypedilum vanderplanki.</title>
        <authorList>
            <person name="Yoshida Y."/>
            <person name="Kikawada T."/>
            <person name="Gusev O."/>
        </authorList>
    </citation>
    <scope>NUCLEOTIDE SEQUENCE</scope>
    <source>
        <strain evidence="13">NIAS01</strain>
        <tissue evidence="13">Whole body or cell culture</tissue>
    </source>
</reference>
<dbReference type="GO" id="GO:0005634">
    <property type="term" value="C:nucleus"/>
    <property type="evidence" value="ECO:0007669"/>
    <property type="project" value="UniProtKB-SubCell"/>
</dbReference>
<dbReference type="Pfam" id="PF15780">
    <property type="entry name" value="ASH"/>
    <property type="match status" value="1"/>
</dbReference>
<dbReference type="InterPro" id="IPR036872">
    <property type="entry name" value="CH_dom_sf"/>
</dbReference>
<evidence type="ECO:0000256" key="7">
    <source>
        <dbReference type="ARBA" id="ARBA00022776"/>
    </source>
</evidence>
<evidence type="ECO:0000259" key="12">
    <source>
        <dbReference type="PROSITE" id="PS50021"/>
    </source>
</evidence>
<dbReference type="PANTHER" id="PTHR22706">
    <property type="entry name" value="ASSEMBLY FACTOR FOR SPINDLE MICROTUBULES"/>
    <property type="match status" value="1"/>
</dbReference>
<dbReference type="InterPro" id="IPR000048">
    <property type="entry name" value="IQ_motif_EF-hand-BS"/>
</dbReference>
<evidence type="ECO:0000256" key="11">
    <source>
        <dbReference type="ARBA" id="ARBA00023306"/>
    </source>
</evidence>